<dbReference type="EMBL" id="JACIBS010000001">
    <property type="protein sequence ID" value="MBB3662695.1"/>
    <property type="molecule type" value="Genomic_DNA"/>
</dbReference>
<comment type="caution">
    <text evidence="2">The sequence shown here is derived from an EMBL/GenBank/DDBJ whole genome shotgun (WGS) entry which is preliminary data.</text>
</comment>
<evidence type="ECO:0000259" key="1">
    <source>
        <dbReference type="PROSITE" id="PS51729"/>
    </source>
</evidence>
<organism evidence="2 3">
    <name type="scientific">Prauserella sediminis</name>
    <dbReference type="NCBI Taxonomy" id="577680"/>
    <lineage>
        <taxon>Bacteria</taxon>
        <taxon>Bacillati</taxon>
        <taxon>Actinomycetota</taxon>
        <taxon>Actinomycetes</taxon>
        <taxon>Pseudonocardiales</taxon>
        <taxon>Pseudonocardiaceae</taxon>
        <taxon>Prauserella</taxon>
        <taxon>Prauserella salsuginis group</taxon>
    </lineage>
</organism>
<dbReference type="Proteomes" id="UP000564573">
    <property type="component" value="Unassembled WGS sequence"/>
</dbReference>
<dbReference type="Gene3D" id="3.40.630.30">
    <property type="match status" value="1"/>
</dbReference>
<evidence type="ECO:0000313" key="3">
    <source>
        <dbReference type="Proteomes" id="UP000564573"/>
    </source>
</evidence>
<dbReference type="RefSeq" id="WP_183780932.1">
    <property type="nucleotide sequence ID" value="NZ_JACIBS010000001.1"/>
</dbReference>
<evidence type="ECO:0000313" key="2">
    <source>
        <dbReference type="EMBL" id="MBB3662695.1"/>
    </source>
</evidence>
<dbReference type="PANTHER" id="PTHR31435:SF10">
    <property type="entry name" value="BSR4717 PROTEIN"/>
    <property type="match status" value="1"/>
</dbReference>
<dbReference type="InterPro" id="IPR031165">
    <property type="entry name" value="GNAT_YJDJ"/>
</dbReference>
<dbReference type="SUPFAM" id="SSF55729">
    <property type="entry name" value="Acyl-CoA N-acyltransferases (Nat)"/>
    <property type="match status" value="1"/>
</dbReference>
<dbReference type="Pfam" id="PF14542">
    <property type="entry name" value="Acetyltransf_CG"/>
    <property type="match status" value="1"/>
</dbReference>
<proteinExistence type="predicted"/>
<dbReference type="InterPro" id="IPR016181">
    <property type="entry name" value="Acyl_CoA_acyltransferase"/>
</dbReference>
<dbReference type="PANTHER" id="PTHR31435">
    <property type="entry name" value="PROTEIN NATD1"/>
    <property type="match status" value="1"/>
</dbReference>
<sequence length="112" mass="12251">MSDNAPAAEVAQAGDRDRYEISVGEQPAGFTEYVDRGGQRIFFHTEIGENFGGMGLGSKLIGQALADTRDAGLRIVPVCPFVKKYLERHHEVDDVVDKVTTDALAAVRERTE</sequence>
<keyword evidence="3" id="KW-1185">Reference proteome</keyword>
<dbReference type="InterPro" id="IPR045057">
    <property type="entry name" value="Gcn5-rel_NAT"/>
</dbReference>
<accession>A0A839XS47</accession>
<dbReference type="AlphaFoldDB" id="A0A839XS47"/>
<dbReference type="PROSITE" id="PS51729">
    <property type="entry name" value="GNAT_YJDJ"/>
    <property type="match status" value="1"/>
</dbReference>
<protein>
    <recommendedName>
        <fullName evidence="1">N-acetyltransferase domain-containing protein</fullName>
    </recommendedName>
</protein>
<name>A0A839XS47_9PSEU</name>
<reference evidence="2 3" key="1">
    <citation type="submission" date="2020-08" db="EMBL/GenBank/DDBJ databases">
        <title>Sequencing the genomes of 1000 actinobacteria strains.</title>
        <authorList>
            <person name="Klenk H.-P."/>
        </authorList>
    </citation>
    <scope>NUCLEOTIDE SEQUENCE [LARGE SCALE GENOMIC DNA]</scope>
    <source>
        <strain evidence="2 3">DSM 45267</strain>
    </source>
</reference>
<gene>
    <name evidence="2" type="ORF">FB384_001599</name>
</gene>
<feature type="domain" description="N-acetyltransferase" evidence="1">
    <location>
        <begin position="11"/>
        <end position="97"/>
    </location>
</feature>